<dbReference type="Proteomes" id="UP000800036">
    <property type="component" value="Unassembled WGS sequence"/>
</dbReference>
<dbReference type="AlphaFoldDB" id="A0A6A5VDT3"/>
<evidence type="ECO:0000313" key="5">
    <source>
        <dbReference type="EMBL" id="KAF1971387.1"/>
    </source>
</evidence>
<dbReference type="EMBL" id="ML976693">
    <property type="protein sequence ID" value="KAF1971387.1"/>
    <property type="molecule type" value="Genomic_DNA"/>
</dbReference>
<dbReference type="GO" id="GO:0003839">
    <property type="term" value="F:gamma-glutamylcyclotransferase activity"/>
    <property type="evidence" value="ECO:0007669"/>
    <property type="project" value="UniProtKB-EC"/>
</dbReference>
<evidence type="ECO:0000313" key="6">
    <source>
        <dbReference type="Proteomes" id="UP000800036"/>
    </source>
</evidence>
<evidence type="ECO:0000256" key="3">
    <source>
        <dbReference type="PIRSR" id="PIRSR617939-1"/>
    </source>
</evidence>
<keyword evidence="2" id="KW-0456">Lyase</keyword>
<proteinExistence type="predicted"/>
<feature type="binding site" evidence="4">
    <location>
        <begin position="78"/>
        <end position="83"/>
    </location>
    <ligand>
        <name>substrate</name>
    </ligand>
</feature>
<protein>
    <recommendedName>
        <fullName evidence="1">gamma-glutamylcyclotransferase</fullName>
        <ecNumber evidence="1">4.3.2.9</ecNumber>
    </recommendedName>
</protein>
<dbReference type="Gene3D" id="3.10.490.10">
    <property type="entry name" value="Gamma-glutamyl cyclotransferase-like"/>
    <property type="match status" value="1"/>
</dbReference>
<name>A0A6A5VDT3_9PLEO</name>
<evidence type="ECO:0000256" key="1">
    <source>
        <dbReference type="ARBA" id="ARBA00012346"/>
    </source>
</evidence>
<dbReference type="PANTHER" id="PTHR12935">
    <property type="entry name" value="GAMMA-GLUTAMYLCYCLOTRANSFERASE"/>
    <property type="match status" value="1"/>
</dbReference>
<gene>
    <name evidence="5" type="ORF">BU23DRAFT_555920</name>
</gene>
<sequence>MSPRYHHLRDDRQEQASQCWLKRVNDYLNVLERRNESTIVYPRVSETSQARRDASLTEPSITTSDINAAGKKGKTVLYLAYGSNLCNEIFRGKRGIKPLSQINVVVPSLRLTFDLPGVPYLEPCFGNTAMRDPVEDADYHKDRWKKGLVGCVYEVTPSDYAHIIATEGGGAGYQDIPVDCYPLPDGDTVPEKPTTQRFVARTLFAPAAEAHARPDPSYAQPSARYLNLITTGAAELSLPREYQKYLNDIRTYTITTKRQQIGKTAFAAIWWPLLQMLFTLNAQFQDDRGRSPPWLAQLAKLLFVGMWGSYDAAFKQAFGDGERTEGSETSDRIPESMDKREWRRIGRLKGWLQNREDAGDTV</sequence>
<dbReference type="InterPro" id="IPR017939">
    <property type="entry name" value="G-Glutamylcylcotransferase"/>
</dbReference>
<dbReference type="OrthoDB" id="2017317at2759"/>
<accession>A0A6A5VDT3</accession>
<dbReference type="EC" id="4.3.2.9" evidence="1"/>
<evidence type="ECO:0000256" key="4">
    <source>
        <dbReference type="PIRSR" id="PIRSR617939-2"/>
    </source>
</evidence>
<organism evidence="5 6">
    <name type="scientific">Bimuria novae-zelandiae CBS 107.79</name>
    <dbReference type="NCBI Taxonomy" id="1447943"/>
    <lineage>
        <taxon>Eukaryota</taxon>
        <taxon>Fungi</taxon>
        <taxon>Dikarya</taxon>
        <taxon>Ascomycota</taxon>
        <taxon>Pezizomycotina</taxon>
        <taxon>Dothideomycetes</taxon>
        <taxon>Pleosporomycetidae</taxon>
        <taxon>Pleosporales</taxon>
        <taxon>Massarineae</taxon>
        <taxon>Didymosphaeriaceae</taxon>
        <taxon>Bimuria</taxon>
    </lineage>
</organism>
<reference evidence="5" key="1">
    <citation type="journal article" date="2020" name="Stud. Mycol.">
        <title>101 Dothideomycetes genomes: a test case for predicting lifestyles and emergence of pathogens.</title>
        <authorList>
            <person name="Haridas S."/>
            <person name="Albert R."/>
            <person name="Binder M."/>
            <person name="Bloem J."/>
            <person name="Labutti K."/>
            <person name="Salamov A."/>
            <person name="Andreopoulos B."/>
            <person name="Baker S."/>
            <person name="Barry K."/>
            <person name="Bills G."/>
            <person name="Bluhm B."/>
            <person name="Cannon C."/>
            <person name="Castanera R."/>
            <person name="Culley D."/>
            <person name="Daum C."/>
            <person name="Ezra D."/>
            <person name="Gonzalez J."/>
            <person name="Henrissat B."/>
            <person name="Kuo A."/>
            <person name="Liang C."/>
            <person name="Lipzen A."/>
            <person name="Lutzoni F."/>
            <person name="Magnuson J."/>
            <person name="Mondo S."/>
            <person name="Nolan M."/>
            <person name="Ohm R."/>
            <person name="Pangilinan J."/>
            <person name="Park H.-J."/>
            <person name="Ramirez L."/>
            <person name="Alfaro M."/>
            <person name="Sun H."/>
            <person name="Tritt A."/>
            <person name="Yoshinaga Y."/>
            <person name="Zwiers L.-H."/>
            <person name="Turgeon B."/>
            <person name="Goodwin S."/>
            <person name="Spatafora J."/>
            <person name="Crous P."/>
            <person name="Grigoriev I."/>
        </authorList>
    </citation>
    <scope>NUCLEOTIDE SEQUENCE</scope>
    <source>
        <strain evidence="5">CBS 107.79</strain>
    </source>
</reference>
<feature type="binding site" evidence="4">
    <location>
        <position position="225"/>
    </location>
    <ligand>
        <name>substrate</name>
    </ligand>
</feature>
<feature type="active site" description="Proton acceptor" evidence="3">
    <location>
        <position position="167"/>
    </location>
</feature>
<keyword evidence="6" id="KW-1185">Reference proteome</keyword>
<evidence type="ECO:0000256" key="2">
    <source>
        <dbReference type="ARBA" id="ARBA00023239"/>
    </source>
</evidence>
<dbReference type="PANTHER" id="PTHR12935:SF0">
    <property type="entry name" value="GAMMA-GLUTAMYLCYCLOTRANSFERASE"/>
    <property type="match status" value="1"/>
</dbReference>